<dbReference type="Pfam" id="PF00071">
    <property type="entry name" value="Ras"/>
    <property type="match status" value="1"/>
</dbReference>
<reference evidence="1" key="1">
    <citation type="submission" date="2021-03" db="EMBL/GenBank/DDBJ databases">
        <title>Revisited historic fungal species revealed as producer of novel bioactive compounds through whole genome sequencing and comparative genomics.</title>
        <authorList>
            <person name="Vignolle G.A."/>
            <person name="Hochenegger N."/>
            <person name="Mach R.L."/>
            <person name="Mach-Aigner A.R."/>
            <person name="Javad Rahimi M."/>
            <person name="Salim K.A."/>
            <person name="Chan C.M."/>
            <person name="Lim L.B.L."/>
            <person name="Cai F."/>
            <person name="Druzhinina I.S."/>
            <person name="U'Ren J.M."/>
            <person name="Derntl C."/>
        </authorList>
    </citation>
    <scope>NUCLEOTIDE SEQUENCE</scope>
    <source>
        <strain evidence="1">TUCIM 5799</strain>
    </source>
</reference>
<dbReference type="EMBL" id="JAFIMR010000080">
    <property type="protein sequence ID" value="KAI1849004.1"/>
    <property type="molecule type" value="Genomic_DNA"/>
</dbReference>
<dbReference type="Gene3D" id="3.40.50.300">
    <property type="entry name" value="P-loop containing nucleotide triphosphate hydrolases"/>
    <property type="match status" value="1"/>
</dbReference>
<protein>
    <submittedName>
        <fullName evidence="1">Uncharacterized protein</fullName>
    </submittedName>
</protein>
<evidence type="ECO:0000313" key="1">
    <source>
        <dbReference type="EMBL" id="KAI1849004.1"/>
    </source>
</evidence>
<organism evidence="1 2">
    <name type="scientific">Neoarthrinium moseri</name>
    <dbReference type="NCBI Taxonomy" id="1658444"/>
    <lineage>
        <taxon>Eukaryota</taxon>
        <taxon>Fungi</taxon>
        <taxon>Dikarya</taxon>
        <taxon>Ascomycota</taxon>
        <taxon>Pezizomycotina</taxon>
        <taxon>Sordariomycetes</taxon>
        <taxon>Xylariomycetidae</taxon>
        <taxon>Amphisphaeriales</taxon>
        <taxon>Apiosporaceae</taxon>
        <taxon>Neoarthrinium</taxon>
    </lineage>
</organism>
<dbReference type="AlphaFoldDB" id="A0A9P9W879"/>
<comment type="caution">
    <text evidence="1">The sequence shown here is derived from an EMBL/GenBank/DDBJ whole genome shotgun (WGS) entry which is preliminary data.</text>
</comment>
<gene>
    <name evidence="1" type="ORF">JX265_013701</name>
</gene>
<keyword evidence="2" id="KW-1185">Reference proteome</keyword>
<sequence>MSATIHSITSYIYPVTFRSFFDGCLLRRRKGADQASLTPSYKAETQNSTDTEWLPPHCHPTDMYEPARPWSRPDLQDSNGKIKLSIFGQRGVGKTHYIHPAIGQEIPQAYQLGMGHIYTILDTLNGTIVVDGTAHELKIYDVGEKPMATVFNPQTCIYEAHLIILVYTPKNTESYNWVDLLAGEFGLQGPRVALLENSYLGDNRPDLVGRDAGPHLAERMGWQFFRRSEMEDEAEPIRRLIRVLLTSDSR</sequence>
<dbReference type="InterPro" id="IPR001806">
    <property type="entry name" value="Small_GTPase"/>
</dbReference>
<dbReference type="InterPro" id="IPR027417">
    <property type="entry name" value="P-loop_NTPase"/>
</dbReference>
<dbReference type="Proteomes" id="UP000829685">
    <property type="component" value="Unassembled WGS sequence"/>
</dbReference>
<name>A0A9P9W879_9PEZI</name>
<proteinExistence type="predicted"/>
<evidence type="ECO:0000313" key="2">
    <source>
        <dbReference type="Proteomes" id="UP000829685"/>
    </source>
</evidence>
<dbReference type="GO" id="GO:0003924">
    <property type="term" value="F:GTPase activity"/>
    <property type="evidence" value="ECO:0007669"/>
    <property type="project" value="InterPro"/>
</dbReference>
<dbReference type="SUPFAM" id="SSF52540">
    <property type="entry name" value="P-loop containing nucleoside triphosphate hydrolases"/>
    <property type="match status" value="1"/>
</dbReference>
<dbReference type="GO" id="GO:0005525">
    <property type="term" value="F:GTP binding"/>
    <property type="evidence" value="ECO:0007669"/>
    <property type="project" value="InterPro"/>
</dbReference>
<accession>A0A9P9W879</accession>